<feature type="domain" description="DUF11" evidence="2">
    <location>
        <begin position="471"/>
        <end position="564"/>
    </location>
</feature>
<keyword evidence="1" id="KW-0677">Repeat</keyword>
<dbReference type="InterPro" id="IPR050952">
    <property type="entry name" value="TRIM-NHL_E3_ligases"/>
</dbReference>
<dbReference type="InterPro" id="IPR001434">
    <property type="entry name" value="OmcB-like_DUF11"/>
</dbReference>
<gene>
    <name evidence="4" type="ORF">M4438_37660</name>
</gene>
<dbReference type="InterPro" id="IPR056822">
    <property type="entry name" value="TEN_NHL"/>
</dbReference>
<dbReference type="Gene3D" id="2.120.10.30">
    <property type="entry name" value="TolB, C-terminal domain"/>
    <property type="match status" value="2"/>
</dbReference>
<dbReference type="Pfam" id="PF01436">
    <property type="entry name" value="NHL"/>
    <property type="match status" value="1"/>
</dbReference>
<dbReference type="PANTHER" id="PTHR24104:SF25">
    <property type="entry name" value="PROTEIN LIN-41"/>
    <property type="match status" value="1"/>
</dbReference>
<dbReference type="InterPro" id="IPR001258">
    <property type="entry name" value="NHL_repeat"/>
</dbReference>
<dbReference type="Pfam" id="PF01345">
    <property type="entry name" value="DUF11"/>
    <property type="match status" value="1"/>
</dbReference>
<feature type="non-terminal residue" evidence="4">
    <location>
        <position position="567"/>
    </location>
</feature>
<evidence type="ECO:0000313" key="5">
    <source>
        <dbReference type="Proteomes" id="UP001202052"/>
    </source>
</evidence>
<evidence type="ECO:0000259" key="3">
    <source>
        <dbReference type="Pfam" id="PF25021"/>
    </source>
</evidence>
<evidence type="ECO:0000313" key="4">
    <source>
        <dbReference type="EMBL" id="MCL3999151.1"/>
    </source>
</evidence>
<evidence type="ECO:0000256" key="1">
    <source>
        <dbReference type="ARBA" id="ARBA00022737"/>
    </source>
</evidence>
<comment type="caution">
    <text evidence="4">The sequence shown here is derived from an EMBL/GenBank/DDBJ whole genome shotgun (WGS) entry which is preliminary data.</text>
</comment>
<dbReference type="RefSeq" id="WP_249493668.1">
    <property type="nucleotide sequence ID" value="NZ_JAMCCK010000169.1"/>
</dbReference>
<dbReference type="Pfam" id="PF25021">
    <property type="entry name" value="TEN_NHL"/>
    <property type="match status" value="1"/>
</dbReference>
<evidence type="ECO:0000259" key="2">
    <source>
        <dbReference type="Pfam" id="PF01345"/>
    </source>
</evidence>
<organism evidence="4 5">
    <name type="scientific">Streptomyces lavenduligriseus</name>
    <dbReference type="NCBI Taxonomy" id="67315"/>
    <lineage>
        <taxon>Bacteria</taxon>
        <taxon>Bacillati</taxon>
        <taxon>Actinomycetota</taxon>
        <taxon>Actinomycetes</taxon>
        <taxon>Kitasatosporales</taxon>
        <taxon>Streptomycetaceae</taxon>
        <taxon>Streptomyces</taxon>
    </lineage>
</organism>
<dbReference type="SUPFAM" id="SSF63829">
    <property type="entry name" value="Calcium-dependent phosphotriesterase"/>
    <property type="match status" value="1"/>
</dbReference>
<dbReference type="EMBL" id="JAMCCK010000169">
    <property type="protein sequence ID" value="MCL3999151.1"/>
    <property type="molecule type" value="Genomic_DNA"/>
</dbReference>
<proteinExistence type="predicted"/>
<sequence length="567" mass="59541">MLKDGYIDRFAGTGEGTHEFGHDTGDEHRALDAGLGECHGLAVAGDGTVYLAQERPDRVRKVDPQGIIHAFAGTGEQGYSGDNGPAVSARLHWPLGIALDGKGSNLYIADTGNHCVRKVDSGGTVTRYVGTTKLGSAGVPGPPEQAELNQPCGLAIDQAGNLFIADTRNWRILKVDPQGQQVTLHKELPFQPLWIAADGAGNLYVIDQEHQKTLSVVSAKDLKVTVIEDGTRNFYMTGLASDNDGNLFVSYFGEGVTRGVFMLSAPDRKISVVAGFGSGRGSVGDGGPAVAAGLVWPAGLALSSTGDLYVWDEFRVRVIKKARDAAKVRPVVVSVSGPAPKPIPGGSTTKGPLFVWDVQRADGGPLEGTTVTVTLPAEVEEVSFTPAGGTLDPGKKKITWTLTGKDTKQHFELTANVTPPDDATSVSVHVTAQHGNETLDDRDISIPVEPKADPSHKPVLAIPTWKVFPAQAGRGSHVAFAWKITNQGQATAKDVKAAVTLPKGLTPVGEYKDAAGVWDEGKRTVTSSQGGSLKAGAYWWITVVARVDDDAPAGDLEAKVAVSATGA</sequence>
<feature type="domain" description="Teneurin NHL" evidence="3">
    <location>
        <begin position="144"/>
        <end position="321"/>
    </location>
</feature>
<keyword evidence="5" id="KW-1185">Reference proteome</keyword>
<dbReference type="PANTHER" id="PTHR24104">
    <property type="entry name" value="E3 UBIQUITIN-PROTEIN LIGASE NHLRC1-RELATED"/>
    <property type="match status" value="1"/>
</dbReference>
<accession>A0ABT0P6T1</accession>
<dbReference type="Proteomes" id="UP001202052">
    <property type="component" value="Unassembled WGS sequence"/>
</dbReference>
<name>A0ABT0P6T1_9ACTN</name>
<reference evidence="4 5" key="1">
    <citation type="submission" date="2022-05" db="EMBL/GenBank/DDBJ databases">
        <title>Genome Resource of Streptomyces lavenduligriseus GA1-1, a Strain with Broad-Spectrum Antifungal Activity against Phytopathogenic Fungi.</title>
        <authorList>
            <person name="Qi D."/>
        </authorList>
    </citation>
    <scope>NUCLEOTIDE SEQUENCE [LARGE SCALE GENOMIC DNA]</scope>
    <source>
        <strain evidence="4 5">GA1-1</strain>
    </source>
</reference>
<protein>
    <submittedName>
        <fullName evidence="4">SMP-30/gluconolactonase/LRE family protein</fullName>
    </submittedName>
</protein>
<dbReference type="InterPro" id="IPR011042">
    <property type="entry name" value="6-blade_b-propeller_TolB-like"/>
</dbReference>